<evidence type="ECO:0000256" key="1">
    <source>
        <dbReference type="SAM" id="Phobius"/>
    </source>
</evidence>
<reference evidence="2 3" key="1">
    <citation type="journal article" date="2016" name="Nat. Commun.">
        <title>Thousands of microbial genomes shed light on interconnected biogeochemical processes in an aquifer system.</title>
        <authorList>
            <person name="Anantharaman K."/>
            <person name="Brown C.T."/>
            <person name="Hug L.A."/>
            <person name="Sharon I."/>
            <person name="Castelle C.J."/>
            <person name="Probst A.J."/>
            <person name="Thomas B.C."/>
            <person name="Singh A."/>
            <person name="Wilkins M.J."/>
            <person name="Karaoz U."/>
            <person name="Brodie E.L."/>
            <person name="Williams K.H."/>
            <person name="Hubbard S.S."/>
            <person name="Banfield J.F."/>
        </authorList>
    </citation>
    <scope>NUCLEOTIDE SEQUENCE [LARGE SCALE GENOMIC DNA]</scope>
</reference>
<dbReference type="EMBL" id="MFZF01000018">
    <property type="protein sequence ID" value="OGK16290.1"/>
    <property type="molecule type" value="Genomic_DNA"/>
</dbReference>
<evidence type="ECO:0000313" key="2">
    <source>
        <dbReference type="EMBL" id="OGK16290.1"/>
    </source>
</evidence>
<keyword evidence="1" id="KW-0472">Membrane</keyword>
<accession>A0A1F7GBJ3</accession>
<organism evidence="2 3">
    <name type="scientific">Candidatus Roizmanbacteria bacterium RIFCSPHIGHO2_01_FULL_39_12b</name>
    <dbReference type="NCBI Taxonomy" id="1802030"/>
    <lineage>
        <taxon>Bacteria</taxon>
        <taxon>Candidatus Roizmaniibacteriota</taxon>
    </lineage>
</organism>
<keyword evidence="1" id="KW-1133">Transmembrane helix</keyword>
<protein>
    <submittedName>
        <fullName evidence="2">Uncharacterized protein</fullName>
    </submittedName>
</protein>
<name>A0A1F7GBJ3_9BACT</name>
<proteinExistence type="predicted"/>
<keyword evidence="1" id="KW-0812">Transmembrane</keyword>
<dbReference type="Proteomes" id="UP000178372">
    <property type="component" value="Unassembled WGS sequence"/>
</dbReference>
<comment type="caution">
    <text evidence="2">The sequence shown here is derived from an EMBL/GenBank/DDBJ whole genome shotgun (WGS) entry which is preliminary data.</text>
</comment>
<evidence type="ECO:0000313" key="3">
    <source>
        <dbReference type="Proteomes" id="UP000178372"/>
    </source>
</evidence>
<dbReference type="AlphaFoldDB" id="A0A1F7GBJ3"/>
<gene>
    <name evidence="2" type="ORF">A2690_02800</name>
</gene>
<sequence>MVHFYVEKEQRLRQETFGNKPLDWLAIVLFAVLGIVSLQRNNPRGADGLRLVSTSDLAPTVSREGDLAWQTQRNFGFFKSQRQPSQWCFVVSYINYVHSKRQNSL</sequence>
<feature type="transmembrane region" description="Helical" evidence="1">
    <location>
        <begin position="21"/>
        <end position="38"/>
    </location>
</feature>